<dbReference type="SUPFAM" id="SSF47413">
    <property type="entry name" value="lambda repressor-like DNA-binding domains"/>
    <property type="match status" value="1"/>
</dbReference>
<dbReference type="GO" id="GO:0003677">
    <property type="term" value="F:DNA binding"/>
    <property type="evidence" value="ECO:0007669"/>
    <property type="project" value="UniProtKB-KW"/>
</dbReference>
<gene>
    <name evidence="5" type="ORF">BMMGA3_16955</name>
</gene>
<dbReference type="KEGG" id="bmet:BMMGA3_16955"/>
<dbReference type="eggNOG" id="COG1396">
    <property type="taxonomic scope" value="Bacteria"/>
</dbReference>
<dbReference type="Proteomes" id="UP000027602">
    <property type="component" value="Plasmid pBM69"/>
</dbReference>
<accession>I3DTG1</accession>
<keyword evidence="3" id="KW-0804">Transcription</keyword>
<dbReference type="GO" id="GO:0005829">
    <property type="term" value="C:cytosol"/>
    <property type="evidence" value="ECO:0007669"/>
    <property type="project" value="TreeGrafter"/>
</dbReference>
<dbReference type="Pfam" id="PF01381">
    <property type="entry name" value="HTH_3"/>
    <property type="match status" value="1"/>
</dbReference>
<keyword evidence="2" id="KW-0238">DNA-binding</keyword>
<evidence type="ECO:0000259" key="4">
    <source>
        <dbReference type="PROSITE" id="PS50943"/>
    </source>
</evidence>
<name>I3DTG1_BACMM</name>
<dbReference type="Gene3D" id="1.10.260.40">
    <property type="entry name" value="lambda repressor-like DNA-binding domains"/>
    <property type="match status" value="1"/>
</dbReference>
<dbReference type="PROSITE" id="PS50943">
    <property type="entry name" value="HTH_CROC1"/>
    <property type="match status" value="1"/>
</dbReference>
<dbReference type="RefSeq" id="WP_003349864.1">
    <property type="nucleotide sequence ID" value="NZ_ADWW01000012.1"/>
</dbReference>
<proteinExistence type="predicted"/>
<dbReference type="OrthoDB" id="9814553at2"/>
<keyword evidence="5" id="KW-0614">Plasmid</keyword>
<evidence type="ECO:0000256" key="2">
    <source>
        <dbReference type="ARBA" id="ARBA00023125"/>
    </source>
</evidence>
<dbReference type="REBASE" id="89999">
    <property type="entry name" value="C.BmeMGA3ORF16950P"/>
</dbReference>
<dbReference type="InterPro" id="IPR010982">
    <property type="entry name" value="Lambda_DNA-bd_dom_sf"/>
</dbReference>
<evidence type="ECO:0000313" key="5">
    <source>
        <dbReference type="EMBL" id="AIE61740.1"/>
    </source>
</evidence>
<dbReference type="HOGENOM" id="CLU_066192_29_4_9"/>
<organism evidence="5 6">
    <name type="scientific">Bacillus methanolicus (strain MGA3 / ATCC 53907)</name>
    <dbReference type="NCBI Taxonomy" id="796606"/>
    <lineage>
        <taxon>Bacteria</taxon>
        <taxon>Bacillati</taxon>
        <taxon>Bacillota</taxon>
        <taxon>Bacilli</taxon>
        <taxon>Bacillales</taxon>
        <taxon>Bacillaceae</taxon>
        <taxon>Bacillus</taxon>
    </lineage>
</organism>
<evidence type="ECO:0000313" key="6">
    <source>
        <dbReference type="Proteomes" id="UP000027602"/>
    </source>
</evidence>
<dbReference type="PANTHER" id="PTHR46797">
    <property type="entry name" value="HTH-TYPE TRANSCRIPTIONAL REGULATOR"/>
    <property type="match status" value="1"/>
</dbReference>
<sequence length="77" mass="8894">MINEIEIKKNFGQTLKKIRTKKGFSQEDLADLSGLHRTYISEVERGDRNISLINIHKICAALNIPASTFFRKMEEEN</sequence>
<dbReference type="GO" id="GO:0003700">
    <property type="term" value="F:DNA-binding transcription factor activity"/>
    <property type="evidence" value="ECO:0007669"/>
    <property type="project" value="TreeGrafter"/>
</dbReference>
<reference evidence="5 6" key="1">
    <citation type="journal article" date="2015" name="BMC Genomics">
        <title>Transcriptome analysis of thermophilic methylotrophic Bacillus methanolicus MGA3 using RNA-sequencing provides detailed insights into its previously uncharted transcriptional landscape.</title>
        <authorList>
            <person name="Irla M."/>
            <person name="Neshat A."/>
            <person name="Brautaset T."/>
            <person name="Ruckert C."/>
            <person name="Kalinowski J."/>
            <person name="Wendisch V.F."/>
        </authorList>
    </citation>
    <scope>NUCLEOTIDE SEQUENCE [LARGE SCALE GENOMIC DNA]</scope>
    <source>
        <strain evidence="6">MGA3 / ATCC 53907</strain>
        <plasmid evidence="6">Plasmid pBM69</plasmid>
    </source>
</reference>
<keyword evidence="1" id="KW-0805">Transcription regulation</keyword>
<dbReference type="CDD" id="cd00093">
    <property type="entry name" value="HTH_XRE"/>
    <property type="match status" value="1"/>
</dbReference>
<evidence type="ECO:0000256" key="1">
    <source>
        <dbReference type="ARBA" id="ARBA00023015"/>
    </source>
</evidence>
<dbReference type="InterPro" id="IPR001387">
    <property type="entry name" value="Cro/C1-type_HTH"/>
</dbReference>
<dbReference type="InterPro" id="IPR050807">
    <property type="entry name" value="TransReg_Diox_bact_type"/>
</dbReference>
<dbReference type="EMBL" id="CP007740">
    <property type="protein sequence ID" value="AIE61740.1"/>
    <property type="molecule type" value="Genomic_DNA"/>
</dbReference>
<geneLocation type="plasmid" evidence="5 6">
    <name>pBM69</name>
</geneLocation>
<dbReference type="SMART" id="SM00530">
    <property type="entry name" value="HTH_XRE"/>
    <property type="match status" value="1"/>
</dbReference>
<dbReference type="PANTHER" id="PTHR46797:SF23">
    <property type="entry name" value="HTH-TYPE TRANSCRIPTIONAL REGULATOR SUTR"/>
    <property type="match status" value="1"/>
</dbReference>
<protein>
    <recommendedName>
        <fullName evidence="4">HTH cro/C1-type domain-containing protein</fullName>
    </recommendedName>
</protein>
<feature type="domain" description="HTH cro/C1-type" evidence="4">
    <location>
        <begin position="15"/>
        <end position="69"/>
    </location>
</feature>
<keyword evidence="6" id="KW-1185">Reference proteome</keyword>
<dbReference type="AlphaFoldDB" id="I3DTG1"/>
<evidence type="ECO:0000256" key="3">
    <source>
        <dbReference type="ARBA" id="ARBA00023163"/>
    </source>
</evidence>